<gene>
    <name evidence="4" type="ORF">KUTeg_014954</name>
</gene>
<dbReference type="Pfam" id="PF00530">
    <property type="entry name" value="SRCR"/>
    <property type="match status" value="1"/>
</dbReference>
<keyword evidence="5" id="KW-1185">Reference proteome</keyword>
<dbReference type="EMBL" id="JARBDR010000793">
    <property type="protein sequence ID" value="KAJ8306870.1"/>
    <property type="molecule type" value="Genomic_DNA"/>
</dbReference>
<protein>
    <recommendedName>
        <fullName evidence="3">SRCR domain-containing protein</fullName>
    </recommendedName>
</protein>
<feature type="domain" description="SRCR" evidence="3">
    <location>
        <begin position="52"/>
        <end position="105"/>
    </location>
</feature>
<feature type="disulfide bond" evidence="2">
    <location>
        <begin position="74"/>
        <end position="84"/>
    </location>
</feature>
<accession>A0ABQ9ETY9</accession>
<evidence type="ECO:0000259" key="3">
    <source>
        <dbReference type="PROSITE" id="PS50287"/>
    </source>
</evidence>
<dbReference type="Gene3D" id="3.10.250.10">
    <property type="entry name" value="SRCR-like domain"/>
    <property type="match status" value="1"/>
</dbReference>
<dbReference type="Proteomes" id="UP001217089">
    <property type="component" value="Unassembled WGS sequence"/>
</dbReference>
<dbReference type="SMART" id="SM00202">
    <property type="entry name" value="SR"/>
    <property type="match status" value="1"/>
</dbReference>
<evidence type="ECO:0000313" key="5">
    <source>
        <dbReference type="Proteomes" id="UP001217089"/>
    </source>
</evidence>
<keyword evidence="1 2" id="KW-1015">Disulfide bond</keyword>
<organism evidence="4 5">
    <name type="scientific">Tegillarca granosa</name>
    <name type="common">Malaysian cockle</name>
    <name type="synonym">Anadara granosa</name>
    <dbReference type="NCBI Taxonomy" id="220873"/>
    <lineage>
        <taxon>Eukaryota</taxon>
        <taxon>Metazoa</taxon>
        <taxon>Spiralia</taxon>
        <taxon>Lophotrochozoa</taxon>
        <taxon>Mollusca</taxon>
        <taxon>Bivalvia</taxon>
        <taxon>Autobranchia</taxon>
        <taxon>Pteriomorphia</taxon>
        <taxon>Arcoida</taxon>
        <taxon>Arcoidea</taxon>
        <taxon>Arcidae</taxon>
        <taxon>Tegillarca</taxon>
    </lineage>
</organism>
<proteinExistence type="predicted"/>
<dbReference type="InterPro" id="IPR036772">
    <property type="entry name" value="SRCR-like_dom_sf"/>
</dbReference>
<dbReference type="InterPro" id="IPR001190">
    <property type="entry name" value="SRCR"/>
</dbReference>
<reference evidence="4 5" key="1">
    <citation type="submission" date="2022-12" db="EMBL/GenBank/DDBJ databases">
        <title>Chromosome-level genome of Tegillarca granosa.</title>
        <authorList>
            <person name="Kim J."/>
        </authorList>
    </citation>
    <scope>NUCLEOTIDE SEQUENCE [LARGE SCALE GENOMIC DNA]</scope>
    <source>
        <strain evidence="4">Teg-2019</strain>
        <tissue evidence="4">Adductor muscle</tissue>
    </source>
</reference>
<comment type="caution">
    <text evidence="4">The sequence shown here is derived from an EMBL/GenBank/DDBJ whole genome shotgun (WGS) entry which is preliminary data.</text>
</comment>
<sequence length="106" mass="11817">MKNYSNRIKEIEFKPTQVFTIFYKQNLVNVSPHFAVPSKNDIDAYQLKTMNGTAKTNAFFGSGLGNILLDDVTCLGDEMSILSCFHGPWGKHNCQHTEDAGVVCTN</sequence>
<dbReference type="PANTHER" id="PTHR48071:SF18">
    <property type="entry name" value="DELETED IN MALIGNANT BRAIN TUMORS 1 PROTEIN-RELATED"/>
    <property type="match status" value="1"/>
</dbReference>
<evidence type="ECO:0000313" key="4">
    <source>
        <dbReference type="EMBL" id="KAJ8306870.1"/>
    </source>
</evidence>
<dbReference type="SUPFAM" id="SSF56487">
    <property type="entry name" value="SRCR-like"/>
    <property type="match status" value="1"/>
</dbReference>
<comment type="caution">
    <text evidence="2">Lacks conserved residue(s) required for the propagation of feature annotation.</text>
</comment>
<evidence type="ECO:0000256" key="1">
    <source>
        <dbReference type="ARBA" id="ARBA00023157"/>
    </source>
</evidence>
<dbReference type="PRINTS" id="PR00258">
    <property type="entry name" value="SPERACTRCPTR"/>
</dbReference>
<name>A0ABQ9ETY9_TEGGR</name>
<evidence type="ECO:0000256" key="2">
    <source>
        <dbReference type="PROSITE-ProRule" id="PRU00196"/>
    </source>
</evidence>
<dbReference type="PROSITE" id="PS50287">
    <property type="entry name" value="SRCR_2"/>
    <property type="match status" value="1"/>
</dbReference>
<dbReference type="PANTHER" id="PTHR48071">
    <property type="entry name" value="SRCR DOMAIN-CONTAINING PROTEIN"/>
    <property type="match status" value="1"/>
</dbReference>